<keyword evidence="2" id="KW-0472">Membrane</keyword>
<reference evidence="4 5" key="1">
    <citation type="journal article" date="2018" name="Nat. Ecol. Evol.">
        <title>Pezizomycetes genomes reveal the molecular basis of ectomycorrhizal truffle lifestyle.</title>
        <authorList>
            <person name="Murat C."/>
            <person name="Payen T."/>
            <person name="Noel B."/>
            <person name="Kuo A."/>
            <person name="Morin E."/>
            <person name="Chen J."/>
            <person name="Kohler A."/>
            <person name="Krizsan K."/>
            <person name="Balestrini R."/>
            <person name="Da Silva C."/>
            <person name="Montanini B."/>
            <person name="Hainaut M."/>
            <person name="Levati E."/>
            <person name="Barry K.W."/>
            <person name="Belfiori B."/>
            <person name="Cichocki N."/>
            <person name="Clum A."/>
            <person name="Dockter R.B."/>
            <person name="Fauchery L."/>
            <person name="Guy J."/>
            <person name="Iotti M."/>
            <person name="Le Tacon F."/>
            <person name="Lindquist E.A."/>
            <person name="Lipzen A."/>
            <person name="Malagnac F."/>
            <person name="Mello A."/>
            <person name="Molinier V."/>
            <person name="Miyauchi S."/>
            <person name="Poulain J."/>
            <person name="Riccioni C."/>
            <person name="Rubini A."/>
            <person name="Sitrit Y."/>
            <person name="Splivallo R."/>
            <person name="Traeger S."/>
            <person name="Wang M."/>
            <person name="Zifcakova L."/>
            <person name="Wipf D."/>
            <person name="Zambonelli A."/>
            <person name="Paolocci F."/>
            <person name="Nowrousian M."/>
            <person name="Ottonello S."/>
            <person name="Baldrian P."/>
            <person name="Spatafora J.W."/>
            <person name="Henrissat B."/>
            <person name="Nagy L.G."/>
            <person name="Aury J.M."/>
            <person name="Wincker P."/>
            <person name="Grigoriev I.V."/>
            <person name="Bonfante P."/>
            <person name="Martin F.M."/>
        </authorList>
    </citation>
    <scope>NUCLEOTIDE SEQUENCE [LARGE SCALE GENOMIC DNA]</scope>
    <source>
        <strain evidence="4 5">CCBAS932</strain>
    </source>
</reference>
<gene>
    <name evidence="4" type="ORF">P167DRAFT_44949</name>
</gene>
<feature type="compositionally biased region" description="Basic and acidic residues" evidence="1">
    <location>
        <begin position="228"/>
        <end position="245"/>
    </location>
</feature>
<feature type="region of interest" description="Disordered" evidence="1">
    <location>
        <begin position="184"/>
        <end position="285"/>
    </location>
</feature>
<dbReference type="AlphaFoldDB" id="A0A3N4KZV7"/>
<proteinExistence type="predicted"/>
<feature type="compositionally biased region" description="Basic and acidic residues" evidence="1">
    <location>
        <begin position="253"/>
        <end position="263"/>
    </location>
</feature>
<organism evidence="4 5">
    <name type="scientific">Morchella conica CCBAS932</name>
    <dbReference type="NCBI Taxonomy" id="1392247"/>
    <lineage>
        <taxon>Eukaryota</taxon>
        <taxon>Fungi</taxon>
        <taxon>Dikarya</taxon>
        <taxon>Ascomycota</taxon>
        <taxon>Pezizomycotina</taxon>
        <taxon>Pezizomycetes</taxon>
        <taxon>Pezizales</taxon>
        <taxon>Morchellaceae</taxon>
        <taxon>Morchella</taxon>
    </lineage>
</organism>
<dbReference type="InParanoid" id="A0A3N4KZV7"/>
<keyword evidence="3" id="KW-0732">Signal</keyword>
<accession>A0A3N4KZV7</accession>
<dbReference type="EMBL" id="ML119116">
    <property type="protein sequence ID" value="RPB14802.1"/>
    <property type="molecule type" value="Genomic_DNA"/>
</dbReference>
<feature type="chain" id="PRO_5018266345" description="Mid2 domain-containing protein" evidence="3">
    <location>
        <begin position="32"/>
        <end position="285"/>
    </location>
</feature>
<evidence type="ECO:0000313" key="4">
    <source>
        <dbReference type="EMBL" id="RPB14802.1"/>
    </source>
</evidence>
<evidence type="ECO:0000313" key="5">
    <source>
        <dbReference type="Proteomes" id="UP000277580"/>
    </source>
</evidence>
<keyword evidence="2" id="KW-0812">Transmembrane</keyword>
<evidence type="ECO:0008006" key="6">
    <source>
        <dbReference type="Google" id="ProtNLM"/>
    </source>
</evidence>
<sequence length="285" mass="31763">MASPYRFRSLTLHTRLVTLLLLLLHTVPTACFSASINAGGIRHGLAQRDPVRLRTGPFVPTSPTVNFSTNKTSSLNRKMIFIILGVICGLIFVALLCFAALCVIKALQRRRVRAASHSINTRRESTDSIWGIPEEPHSAYARDDRIPYDYPQLNQTSLGTATIPHGGMSEKDLNFPAWKSKDLTSPAKWNQPSPAYHEDGYTGIPPYDLEKGNNYSRESLPPMVPSKNLDEKPRDTTSAIIEDRFGPSVINRSETRSSYESYRKTITTPGARPPTTPKPQQLNMI</sequence>
<evidence type="ECO:0000256" key="2">
    <source>
        <dbReference type="SAM" id="Phobius"/>
    </source>
</evidence>
<feature type="transmembrane region" description="Helical" evidence="2">
    <location>
        <begin position="79"/>
        <end position="104"/>
    </location>
</feature>
<evidence type="ECO:0000256" key="3">
    <source>
        <dbReference type="SAM" id="SignalP"/>
    </source>
</evidence>
<evidence type="ECO:0000256" key="1">
    <source>
        <dbReference type="SAM" id="MobiDB-lite"/>
    </source>
</evidence>
<dbReference type="Proteomes" id="UP000277580">
    <property type="component" value="Unassembled WGS sequence"/>
</dbReference>
<keyword evidence="2" id="KW-1133">Transmembrane helix</keyword>
<protein>
    <recommendedName>
        <fullName evidence="6">Mid2 domain-containing protein</fullName>
    </recommendedName>
</protein>
<dbReference type="OrthoDB" id="5338533at2759"/>
<feature type="signal peptide" evidence="3">
    <location>
        <begin position="1"/>
        <end position="31"/>
    </location>
</feature>
<name>A0A3N4KZV7_9PEZI</name>
<keyword evidence="5" id="KW-1185">Reference proteome</keyword>